<sequence>MVLDYSKWDKLEVSSSSSSSSERGDDEDMYIEGEPPVTTTTGPGGMQVRSFKKPVSVTLGQGKKVPLHAEYGSTSSEPRVVELDDSRDYVNGVYIRNGSKCDRYYWSQSKDSVTISVVVPKGTRGKNVGAVTVDHNHVLRLDLTDSPAYFEGRLEFPVKMDDPDEDISWEMKDVDDASHRVVEISLRKSAPLMPGLITWWSDAIKDGDAEVDVTNLADRRKDSNMAQVQAAWKEAQEAFKQKRKEPQDKIDLRFKGSLEEERWRVTKDGARIIKKIAEASPFSELTPEPTATDVKEVLELATPKVPMVLQTFKVVGLEREFIDLTQRQRLGRKHGGAHNVKYSSLTCRSATGGSDSRPAPGKQSAPSVGSTLPSTLDGISASASSICGTVPSSIDNPNDVLWNFRGRLGEKLQQALGRNPDASELCFSYEPLERGGGFICTVKVFGLEFRSDPYPKKKLADQDACRCALESWDTLLQDAVSMRAEATRQIGPDYGVSRMDAKSRLNHALQRRLGRPVTRVDVTYQTESTDGSENLFKSTLRLVCLPGGRSFIGYGALSKGSAEQDAAGTALDWLDSQPISESFENHVN</sequence>
<keyword evidence="2" id="KW-0963">Cytoplasm</keyword>
<evidence type="ECO:0000256" key="3">
    <source>
        <dbReference type="SAM" id="MobiDB-lite"/>
    </source>
</evidence>
<dbReference type="Proteomes" id="UP000591131">
    <property type="component" value="Unassembled WGS sequence"/>
</dbReference>
<feature type="compositionally biased region" description="Low complexity" evidence="3">
    <location>
        <begin position="32"/>
        <end position="41"/>
    </location>
</feature>
<dbReference type="CDD" id="cd00048">
    <property type="entry name" value="DSRM_SF"/>
    <property type="match status" value="1"/>
</dbReference>
<organism evidence="5 6">
    <name type="scientific">Perkinsus chesapeaki</name>
    <name type="common">Clam parasite</name>
    <name type="synonym">Perkinsus andrewsi</name>
    <dbReference type="NCBI Taxonomy" id="330153"/>
    <lineage>
        <taxon>Eukaryota</taxon>
        <taxon>Sar</taxon>
        <taxon>Alveolata</taxon>
        <taxon>Perkinsozoa</taxon>
        <taxon>Perkinsea</taxon>
        <taxon>Perkinsida</taxon>
        <taxon>Perkinsidae</taxon>
        <taxon>Perkinsus</taxon>
    </lineage>
</organism>
<keyword evidence="6" id="KW-1185">Reference proteome</keyword>
<name>A0A7J6L2B1_PERCH</name>
<dbReference type="PROSITE" id="PS51203">
    <property type="entry name" value="CS"/>
    <property type="match status" value="1"/>
</dbReference>
<feature type="region of interest" description="Disordered" evidence="3">
    <location>
        <begin position="1"/>
        <end position="49"/>
    </location>
</feature>
<dbReference type="GO" id="GO:0051082">
    <property type="term" value="F:unfolded protein binding"/>
    <property type="evidence" value="ECO:0007669"/>
    <property type="project" value="TreeGrafter"/>
</dbReference>
<gene>
    <name evidence="5" type="ORF">FOL47_010329</name>
</gene>
<dbReference type="GO" id="GO:0005737">
    <property type="term" value="C:cytoplasm"/>
    <property type="evidence" value="ECO:0007669"/>
    <property type="project" value="UniProtKB-SubCell"/>
</dbReference>
<evidence type="ECO:0000256" key="2">
    <source>
        <dbReference type="ARBA" id="ARBA00022490"/>
    </source>
</evidence>
<evidence type="ECO:0000313" key="5">
    <source>
        <dbReference type="EMBL" id="KAF4653715.1"/>
    </source>
</evidence>
<dbReference type="Gene3D" id="2.60.40.790">
    <property type="match status" value="1"/>
</dbReference>
<dbReference type="Gene3D" id="3.30.160.20">
    <property type="match status" value="1"/>
</dbReference>
<evidence type="ECO:0000256" key="1">
    <source>
        <dbReference type="ARBA" id="ARBA00004496"/>
    </source>
</evidence>
<protein>
    <recommendedName>
        <fullName evidence="4">CS domain-containing protein</fullName>
    </recommendedName>
</protein>
<dbReference type="Pfam" id="PF04969">
    <property type="entry name" value="CS"/>
    <property type="match status" value="1"/>
</dbReference>
<reference evidence="5 6" key="1">
    <citation type="submission" date="2020-04" db="EMBL/GenBank/DDBJ databases">
        <title>Perkinsus chesapeaki whole genome sequence.</title>
        <authorList>
            <person name="Bogema D.R."/>
        </authorList>
    </citation>
    <scope>NUCLEOTIDE SEQUENCE [LARGE SCALE GENOMIC DNA]</scope>
    <source>
        <strain evidence="5">ATCC PRA-425</strain>
    </source>
</reference>
<dbReference type="InterPro" id="IPR008978">
    <property type="entry name" value="HSP20-like_chaperone"/>
</dbReference>
<dbReference type="PANTHER" id="PTHR12356:SF3">
    <property type="entry name" value="NUCLEAR MIGRATION PROTEIN NUDC"/>
    <property type="match status" value="1"/>
</dbReference>
<dbReference type="OrthoDB" id="416217at2759"/>
<evidence type="ECO:0000313" key="6">
    <source>
        <dbReference type="Proteomes" id="UP000591131"/>
    </source>
</evidence>
<dbReference type="GO" id="GO:0006457">
    <property type="term" value="P:protein folding"/>
    <property type="evidence" value="ECO:0007669"/>
    <property type="project" value="TreeGrafter"/>
</dbReference>
<feature type="compositionally biased region" description="Polar residues" evidence="3">
    <location>
        <begin position="364"/>
        <end position="373"/>
    </location>
</feature>
<accession>A0A7J6L2B1</accession>
<dbReference type="EMBL" id="JAAPAO010000794">
    <property type="protein sequence ID" value="KAF4653715.1"/>
    <property type="molecule type" value="Genomic_DNA"/>
</dbReference>
<dbReference type="AlphaFoldDB" id="A0A7J6L2B1"/>
<comment type="subcellular location">
    <subcellularLocation>
        <location evidence="1">Cytoplasm</location>
    </subcellularLocation>
</comment>
<evidence type="ECO:0000259" key="4">
    <source>
        <dbReference type="PROSITE" id="PS51203"/>
    </source>
</evidence>
<dbReference type="InterPro" id="IPR037898">
    <property type="entry name" value="NudC_fam"/>
</dbReference>
<feature type="region of interest" description="Disordered" evidence="3">
    <location>
        <begin position="348"/>
        <end position="373"/>
    </location>
</feature>
<comment type="caution">
    <text evidence="5">The sequence shown here is derived from an EMBL/GenBank/DDBJ whole genome shotgun (WGS) entry which is preliminary data.</text>
</comment>
<proteinExistence type="predicted"/>
<dbReference type="SUPFAM" id="SSF54768">
    <property type="entry name" value="dsRNA-binding domain-like"/>
    <property type="match status" value="1"/>
</dbReference>
<dbReference type="InterPro" id="IPR007052">
    <property type="entry name" value="CS_dom"/>
</dbReference>
<feature type="compositionally biased region" description="Basic and acidic residues" evidence="3">
    <location>
        <begin position="1"/>
        <end position="12"/>
    </location>
</feature>
<feature type="domain" description="CS" evidence="4">
    <location>
        <begin position="99"/>
        <end position="204"/>
    </location>
</feature>
<dbReference type="SUPFAM" id="SSF49764">
    <property type="entry name" value="HSP20-like chaperones"/>
    <property type="match status" value="1"/>
</dbReference>
<dbReference type="PANTHER" id="PTHR12356">
    <property type="entry name" value="NUCLEAR MOVEMENT PROTEIN NUDC"/>
    <property type="match status" value="1"/>
</dbReference>